<dbReference type="AlphaFoldDB" id="W0FHE4"/>
<organism evidence="4">
    <name type="scientific">uncultured bacterium Contig46</name>
    <dbReference type="NCBI Taxonomy" id="1393580"/>
    <lineage>
        <taxon>Bacteria</taxon>
        <taxon>environmental samples</taxon>
    </lineage>
</organism>
<dbReference type="SUPFAM" id="SSF52540">
    <property type="entry name" value="P-loop containing nucleoside triphosphate hydrolases"/>
    <property type="match status" value="1"/>
</dbReference>
<dbReference type="Pfam" id="PF00293">
    <property type="entry name" value="NUDIX"/>
    <property type="match status" value="1"/>
</dbReference>
<dbReference type="PANTHER" id="PTHR43046:SF16">
    <property type="entry name" value="ADP-RIBOSE PYROPHOSPHATASE YJHB-RELATED"/>
    <property type="match status" value="1"/>
</dbReference>
<dbReference type="InterPro" id="IPR020084">
    <property type="entry name" value="NUDIX_hydrolase_CS"/>
</dbReference>
<sequence length="417" mass="46653">MTDFSAITACGESCSGCAKKLDGRCPGCIEADGHVPEWAESGRCRVHACTRSHHVQFCGLCPEFPCPELPSLIAWNPDIVERMTALRNEYKRIVRIVGSNYCGRWNKTRTACRGIVIRGNRLLLSFETVTGQWMLPGGGLEAGEEERECCIREVAEETGFLICPTECVLEIDEFYGDCRWVNRYFFGEVTGETAVRLTEREKEVGMEPRWLPLDQIIDIFSAHASYAGTDEMRRGMYLREYTALTRLCRGVSSGRQVILLNGPSSSGKSTLAKELQALVKERKSENYKVVSIDDFMVVNPMETIYEDDVYAVSGDLCEQALEILGSGSGVIIDHVITSERIFRQLKEMLFAYPLRTVHVTCPVKVLIEREQARGDRCAGSAEASAEYLYPQGGYDLTVDTAAKSPRENALTILERLF</sequence>
<comment type="cofactor">
    <cofactor evidence="1">
        <name>Mg(2+)</name>
        <dbReference type="ChEBI" id="CHEBI:18420"/>
    </cofactor>
</comment>
<name>W0FHE4_9BACT</name>
<reference evidence="4" key="1">
    <citation type="journal article" date="2013" name="PLoS ONE">
        <title>Metagenomic insights into the carbohydrate-active enzymes carried by the microorganisms adhering to solid digesta in the rumen of cows.</title>
        <authorList>
            <person name="Wang L."/>
            <person name="Hatem A."/>
            <person name="Catalyurek U.V."/>
            <person name="Morrison M."/>
            <person name="Yu Z."/>
        </authorList>
    </citation>
    <scope>NUCLEOTIDE SEQUENCE</scope>
</reference>
<dbReference type="PROSITE" id="PS51462">
    <property type="entry name" value="NUDIX"/>
    <property type="match status" value="1"/>
</dbReference>
<dbReference type="InterPro" id="IPR015797">
    <property type="entry name" value="NUDIX_hydrolase-like_dom_sf"/>
</dbReference>
<dbReference type="GO" id="GO:0016787">
    <property type="term" value="F:hydrolase activity"/>
    <property type="evidence" value="ECO:0007669"/>
    <property type="project" value="UniProtKB-KW"/>
</dbReference>
<dbReference type="SUPFAM" id="SSF55811">
    <property type="entry name" value="Nudix"/>
    <property type="match status" value="1"/>
</dbReference>
<dbReference type="Gene3D" id="3.40.50.300">
    <property type="entry name" value="P-loop containing nucleotide triphosphate hydrolases"/>
    <property type="match status" value="1"/>
</dbReference>
<accession>W0FHE4</accession>
<dbReference type="Pfam" id="PF07931">
    <property type="entry name" value="CPT"/>
    <property type="match status" value="1"/>
</dbReference>
<dbReference type="PROSITE" id="PS00893">
    <property type="entry name" value="NUDIX_BOX"/>
    <property type="match status" value="1"/>
</dbReference>
<dbReference type="InterPro" id="IPR027417">
    <property type="entry name" value="P-loop_NTPase"/>
</dbReference>
<evidence type="ECO:0000256" key="2">
    <source>
        <dbReference type="ARBA" id="ARBA00022801"/>
    </source>
</evidence>
<dbReference type="Gene3D" id="3.90.79.10">
    <property type="entry name" value="Nucleoside Triphosphate Pyrophosphohydrolase"/>
    <property type="match status" value="1"/>
</dbReference>
<protein>
    <submittedName>
        <fullName evidence="4">NUDIX hydrolase</fullName>
    </submittedName>
</protein>
<evidence type="ECO:0000256" key="1">
    <source>
        <dbReference type="ARBA" id="ARBA00001946"/>
    </source>
</evidence>
<dbReference type="PRINTS" id="PR00502">
    <property type="entry name" value="NUDIXFAMILY"/>
</dbReference>
<evidence type="ECO:0000313" key="4">
    <source>
        <dbReference type="EMBL" id="AHF24128.1"/>
    </source>
</evidence>
<dbReference type="PANTHER" id="PTHR43046">
    <property type="entry name" value="GDP-MANNOSE MANNOSYL HYDROLASE"/>
    <property type="match status" value="1"/>
</dbReference>
<dbReference type="EMBL" id="KC246785">
    <property type="protein sequence ID" value="AHF24128.1"/>
    <property type="molecule type" value="Genomic_DNA"/>
</dbReference>
<feature type="domain" description="Nudix hydrolase" evidence="3">
    <location>
        <begin position="107"/>
        <end position="234"/>
    </location>
</feature>
<dbReference type="InterPro" id="IPR020476">
    <property type="entry name" value="Nudix_hydrolase"/>
</dbReference>
<proteinExistence type="predicted"/>
<keyword evidence="2 4" id="KW-0378">Hydrolase</keyword>
<dbReference type="InterPro" id="IPR000086">
    <property type="entry name" value="NUDIX_hydrolase_dom"/>
</dbReference>
<evidence type="ECO:0000259" key="3">
    <source>
        <dbReference type="PROSITE" id="PS51462"/>
    </source>
</evidence>